<dbReference type="PATRIC" id="fig|1359194.3.peg.749"/>
<accession>A0A0F3QL22</accession>
<feature type="domain" description="N-acetyltransferase" evidence="1">
    <location>
        <begin position="4"/>
        <end position="148"/>
    </location>
</feature>
<dbReference type="Pfam" id="PF00583">
    <property type="entry name" value="Acetyltransf_1"/>
    <property type="match status" value="1"/>
</dbReference>
<gene>
    <name evidence="2" type="ORF">RBEMOGI_0740</name>
</gene>
<comment type="caution">
    <text evidence="2">The sequence shown here is derived from an EMBL/GenBank/DDBJ whole genome shotgun (WGS) entry which is preliminary data.</text>
</comment>
<reference evidence="2 3" key="1">
    <citation type="submission" date="2015-02" db="EMBL/GenBank/DDBJ databases">
        <title>Genome Sequencing of Rickettsiales.</title>
        <authorList>
            <person name="Daugherty S.C."/>
            <person name="Su Q."/>
            <person name="Abolude K."/>
            <person name="Beier-Sexton M."/>
            <person name="Carlyon J.A."/>
            <person name="Carter R."/>
            <person name="Day N.P."/>
            <person name="Dumler S.J."/>
            <person name="Dyachenko V."/>
            <person name="Godinez A."/>
            <person name="Kurtti T.J."/>
            <person name="Lichay M."/>
            <person name="Mullins K.E."/>
            <person name="Ott S."/>
            <person name="Pappas-Brown V."/>
            <person name="Paris D.H."/>
            <person name="Patel P."/>
            <person name="Richards A.L."/>
            <person name="Sadzewicz L."/>
            <person name="Sears K."/>
            <person name="Seidman D."/>
            <person name="Sengamalay N."/>
            <person name="Stenos J."/>
            <person name="Tallon L.J."/>
            <person name="Vincent G."/>
            <person name="Fraser C.M."/>
            <person name="Munderloh U."/>
            <person name="Dunning-Hotopp J.C."/>
        </authorList>
    </citation>
    <scope>NUCLEOTIDE SEQUENCE [LARGE SCALE GENOMIC DNA]</scope>
    <source>
        <strain evidence="2 3">RML Mogi</strain>
    </source>
</reference>
<dbReference type="AlphaFoldDB" id="A0A0F3QL22"/>
<dbReference type="PANTHER" id="PTHR13355:SF15">
    <property type="entry name" value="GCN5-RELATED N-ACETYLTRANSFERASE 3, CHLOROPLASTIC"/>
    <property type="match status" value="1"/>
</dbReference>
<dbReference type="PROSITE" id="PS51186">
    <property type="entry name" value="GNAT"/>
    <property type="match status" value="1"/>
</dbReference>
<dbReference type="RefSeq" id="WP_045799715.1">
    <property type="nucleotide sequence ID" value="NZ_LAOJ01000001.1"/>
</dbReference>
<evidence type="ECO:0000313" key="2">
    <source>
        <dbReference type="EMBL" id="KJV92119.1"/>
    </source>
</evidence>
<dbReference type="Gene3D" id="3.40.630.30">
    <property type="match status" value="1"/>
</dbReference>
<name>A0A0F3QL22_RICBE</name>
<dbReference type="STRING" id="33990.A3306_00075"/>
<dbReference type="GO" id="GO:0008080">
    <property type="term" value="F:N-acetyltransferase activity"/>
    <property type="evidence" value="ECO:0007669"/>
    <property type="project" value="TreeGrafter"/>
</dbReference>
<keyword evidence="2" id="KW-0808">Transferase</keyword>
<dbReference type="PANTHER" id="PTHR13355">
    <property type="entry name" value="GLUCOSAMINE 6-PHOSPHATE N-ACETYLTRANSFERASE"/>
    <property type="match status" value="1"/>
</dbReference>
<dbReference type="InterPro" id="IPR000182">
    <property type="entry name" value="GNAT_dom"/>
</dbReference>
<dbReference type="InterPro" id="IPR016181">
    <property type="entry name" value="Acyl_CoA_acyltransferase"/>
</dbReference>
<dbReference type="SUPFAM" id="SSF55729">
    <property type="entry name" value="Acyl-CoA N-acyltransferases (Nat)"/>
    <property type="match status" value="1"/>
</dbReference>
<organism evidence="2 3">
    <name type="scientific">Rickettsia bellii str. RML Mogi</name>
    <dbReference type="NCBI Taxonomy" id="1359194"/>
    <lineage>
        <taxon>Bacteria</taxon>
        <taxon>Pseudomonadati</taxon>
        <taxon>Pseudomonadota</taxon>
        <taxon>Alphaproteobacteria</taxon>
        <taxon>Rickettsiales</taxon>
        <taxon>Rickettsiaceae</taxon>
        <taxon>Rickettsieae</taxon>
        <taxon>Rickettsia</taxon>
        <taxon>belli group</taxon>
    </lineage>
</organism>
<protein>
    <submittedName>
        <fullName evidence="2">Acetyltransferase family protein</fullName>
    </submittedName>
</protein>
<evidence type="ECO:0000259" key="1">
    <source>
        <dbReference type="PROSITE" id="PS51186"/>
    </source>
</evidence>
<sequence>MNEINIRSATINDISSILPLMSQLGYPSSLEELTTCFKKFINNDGYGVAVASLNNEIVGVIAWSKSMLFVSDKIRIHVEALVIDENYRGQKIGKKLMEYLEEKAKKYNQVLVDLTSGYRRAKDGTHAFYENLGYKSGESAGAYFRKEL</sequence>
<dbReference type="EMBL" id="LAOJ01000001">
    <property type="protein sequence ID" value="KJV92119.1"/>
    <property type="molecule type" value="Genomic_DNA"/>
</dbReference>
<dbReference type="CDD" id="cd04301">
    <property type="entry name" value="NAT_SF"/>
    <property type="match status" value="1"/>
</dbReference>
<proteinExistence type="predicted"/>
<evidence type="ECO:0000313" key="3">
    <source>
        <dbReference type="Proteomes" id="UP000033689"/>
    </source>
</evidence>
<dbReference type="Proteomes" id="UP000033689">
    <property type="component" value="Unassembled WGS sequence"/>
</dbReference>
<dbReference type="InterPro" id="IPR039143">
    <property type="entry name" value="GNPNAT1-like"/>
</dbReference>